<dbReference type="PANTHER" id="PTHR46056">
    <property type="entry name" value="LONG-CHAIN-ALCOHOL OXIDASE"/>
    <property type="match status" value="1"/>
</dbReference>
<dbReference type="EMBL" id="QYRT01000012">
    <property type="protein sequence ID" value="TIH37408.1"/>
    <property type="molecule type" value="Genomic_DNA"/>
</dbReference>
<gene>
    <name evidence="8" type="ORF">D4765_08360</name>
</gene>
<organism evidence="8 9">
    <name type="scientific">Subtercola vilae</name>
    <dbReference type="NCBI Taxonomy" id="2056433"/>
    <lineage>
        <taxon>Bacteria</taxon>
        <taxon>Bacillati</taxon>
        <taxon>Actinomycetota</taxon>
        <taxon>Actinomycetes</taxon>
        <taxon>Micrococcales</taxon>
        <taxon>Microbacteriaceae</taxon>
        <taxon>Subtercola</taxon>
    </lineage>
</organism>
<dbReference type="SUPFAM" id="SSF51905">
    <property type="entry name" value="FAD/NAD(P)-binding domain"/>
    <property type="match status" value="1"/>
</dbReference>
<keyword evidence="4" id="KW-0560">Oxidoreductase</keyword>
<evidence type="ECO:0000259" key="5">
    <source>
        <dbReference type="Pfam" id="PF00732"/>
    </source>
</evidence>
<evidence type="ECO:0000313" key="8">
    <source>
        <dbReference type="EMBL" id="TIH37408.1"/>
    </source>
</evidence>
<evidence type="ECO:0000256" key="1">
    <source>
        <dbReference type="ARBA" id="ARBA00010790"/>
    </source>
</evidence>
<evidence type="ECO:0000256" key="4">
    <source>
        <dbReference type="ARBA" id="ARBA00023002"/>
    </source>
</evidence>
<evidence type="ECO:0000259" key="6">
    <source>
        <dbReference type="Pfam" id="PF00890"/>
    </source>
</evidence>
<feature type="domain" description="FAD-dependent oxidoreductase 2 FAD-binding" evidence="6">
    <location>
        <begin position="13"/>
        <end position="47"/>
    </location>
</feature>
<dbReference type="InterPro" id="IPR036188">
    <property type="entry name" value="FAD/NAD-bd_sf"/>
</dbReference>
<keyword evidence="2" id="KW-0285">Flavoprotein</keyword>
<dbReference type="GO" id="GO:0050660">
    <property type="term" value="F:flavin adenine dinucleotide binding"/>
    <property type="evidence" value="ECO:0007669"/>
    <property type="project" value="InterPro"/>
</dbReference>
<reference evidence="8 9" key="1">
    <citation type="journal article" date="2019" name="Microorganisms">
        <title>Systematic Affiliation and Genome Analysis of Subtercola vilae DB165(T) with Particular Emphasis on Cold Adaptation of an Isolate from a High-Altitude Cold Volcano Lake.</title>
        <authorList>
            <person name="Villalobos A.S."/>
            <person name="Wiese J."/>
            <person name="Imhoff J.F."/>
            <person name="Dorador C."/>
            <person name="Keller A."/>
            <person name="Hentschel U."/>
        </authorList>
    </citation>
    <scope>NUCLEOTIDE SEQUENCE [LARGE SCALE GENOMIC DNA]</scope>
    <source>
        <strain evidence="8 9">DB165</strain>
    </source>
</reference>
<dbReference type="InterPro" id="IPR003953">
    <property type="entry name" value="FAD-dep_OxRdtase_2_FAD-bd"/>
</dbReference>
<comment type="caution">
    <text evidence="8">The sequence shown here is derived from an EMBL/GenBank/DDBJ whole genome shotgun (WGS) entry which is preliminary data.</text>
</comment>
<dbReference type="InterPro" id="IPR000172">
    <property type="entry name" value="GMC_OxRdtase_N"/>
</dbReference>
<keyword evidence="9" id="KW-1185">Reference proteome</keyword>
<dbReference type="PANTHER" id="PTHR46056:SF12">
    <property type="entry name" value="LONG-CHAIN-ALCOHOL OXIDASE"/>
    <property type="match status" value="1"/>
</dbReference>
<dbReference type="AlphaFoldDB" id="A0A4T2C597"/>
<dbReference type="Pfam" id="PF00890">
    <property type="entry name" value="FAD_binding_2"/>
    <property type="match status" value="1"/>
</dbReference>
<dbReference type="Proteomes" id="UP000306192">
    <property type="component" value="Unassembled WGS sequence"/>
</dbReference>
<evidence type="ECO:0000313" key="9">
    <source>
        <dbReference type="Proteomes" id="UP000306192"/>
    </source>
</evidence>
<dbReference type="Pfam" id="PF05199">
    <property type="entry name" value="GMC_oxred_C"/>
    <property type="match status" value="1"/>
</dbReference>
<feature type="domain" description="Glucose-methanol-choline oxidoreductase C-terminal" evidence="7">
    <location>
        <begin position="459"/>
        <end position="518"/>
    </location>
</feature>
<dbReference type="OrthoDB" id="9798604at2"/>
<protein>
    <submittedName>
        <fullName evidence="8">GMC family oxidoreductase</fullName>
    </submittedName>
</protein>
<accession>A0A4T2C597</accession>
<sequence length="530" mass="57762">MSEPHTSPSDHYDVIVIGSGPGGGTTAAEVAKTGKRVLLIERGDYLRRERENWDSKSVFAENRYVAEETFYDLNDKPFRPELHFYVGGNSKVYGAALFRLHPTDFTGVQHPGGVSPEWPISYDDLEPYYVKAEHLYWVHGKHGEDPFAGASSQDYAFPPVKHAPRIQELSDGLTKLGLHPFHLPVGVNLVQNDDGTAAHGSACIRCDRVDGFPCLVEAKADSESVVVRPALRANPNLRLLTNTTVTKLLTDTTGRTVTGVATVNTAGEHTTFSADIIVLSAGSILSSALLLASATDTHPGGLGNSSDTVGRHYMRHNNLALIAFSKDRNDTVFQKTLTLNDYYGPSSAWEYPMGNIQMLGKSDDWQVKGQAPKGLGWAPPAAYGIVGKHSMDFWLASEDLPLPTSRVTLRTDGHINLTVQPDNNSEGLKRLRHTFDSMLTDLGMHSQSFERNLYLSKAMDVSATAHQAGTARFGTDSSTSALDTNCKMHDLDNLYVIDGSFMPSIGAVNPTLTIIANALRVSEHITGRLN</sequence>
<comment type="similarity">
    <text evidence="1">Belongs to the GMC oxidoreductase family.</text>
</comment>
<name>A0A4T2C597_9MICO</name>
<keyword evidence="3" id="KW-0274">FAD</keyword>
<proteinExistence type="inferred from homology"/>
<evidence type="ECO:0000259" key="7">
    <source>
        <dbReference type="Pfam" id="PF05199"/>
    </source>
</evidence>
<feature type="domain" description="Glucose-methanol-choline oxidoreductase N-terminal" evidence="5">
    <location>
        <begin position="86"/>
        <end position="311"/>
    </location>
</feature>
<dbReference type="PRINTS" id="PR00469">
    <property type="entry name" value="PNDRDTASEII"/>
</dbReference>
<evidence type="ECO:0000256" key="3">
    <source>
        <dbReference type="ARBA" id="ARBA00022827"/>
    </source>
</evidence>
<dbReference type="RefSeq" id="WP_136641832.1">
    <property type="nucleotide sequence ID" value="NZ_QYRT01000012.1"/>
</dbReference>
<dbReference type="InterPro" id="IPR007867">
    <property type="entry name" value="GMC_OxRtase_C"/>
</dbReference>
<evidence type="ECO:0000256" key="2">
    <source>
        <dbReference type="ARBA" id="ARBA00022630"/>
    </source>
</evidence>
<dbReference type="GO" id="GO:0016614">
    <property type="term" value="F:oxidoreductase activity, acting on CH-OH group of donors"/>
    <property type="evidence" value="ECO:0007669"/>
    <property type="project" value="InterPro"/>
</dbReference>
<dbReference type="Pfam" id="PF00732">
    <property type="entry name" value="GMC_oxred_N"/>
    <property type="match status" value="1"/>
</dbReference>
<dbReference type="Gene3D" id="3.50.50.60">
    <property type="entry name" value="FAD/NAD(P)-binding domain"/>
    <property type="match status" value="2"/>
</dbReference>